<dbReference type="GO" id="GO:0009052">
    <property type="term" value="P:pentose-phosphate shunt, non-oxidative branch"/>
    <property type="evidence" value="ECO:0007669"/>
    <property type="project" value="TreeGrafter"/>
</dbReference>
<gene>
    <name evidence="2" type="primary">MCYN0787</name>
    <name evidence="2" type="ORF">NCTC10146_00510</name>
</gene>
<dbReference type="PIRSF" id="PIRSF005384">
    <property type="entry name" value="RpiB_LacA_B"/>
    <property type="match status" value="1"/>
</dbReference>
<dbReference type="InterPro" id="IPR003500">
    <property type="entry name" value="RpiB_LacA_LacB"/>
</dbReference>
<dbReference type="STRING" id="29555.AAW50_01490"/>
<keyword evidence="2" id="KW-0413">Isomerase</keyword>
<dbReference type="SUPFAM" id="SSF89623">
    <property type="entry name" value="Ribose/Galactose isomerase RpiB/AlsB"/>
    <property type="match status" value="1"/>
</dbReference>
<name>A0A0F6X1V0_9BACT</name>
<dbReference type="PANTHER" id="PTHR30345:SF0">
    <property type="entry name" value="DNA DAMAGE-REPAIR_TOLERATION PROTEIN DRT102"/>
    <property type="match status" value="1"/>
</dbReference>
<evidence type="ECO:0000256" key="1">
    <source>
        <dbReference type="ARBA" id="ARBA00008754"/>
    </source>
</evidence>
<proteinExistence type="inferred from homology"/>
<accession>A0A0F6X1V0</accession>
<comment type="similarity">
    <text evidence="1">Belongs to the LacAB/RpiB family.</text>
</comment>
<dbReference type="Pfam" id="PF02502">
    <property type="entry name" value="LacAB_rpiB"/>
    <property type="match status" value="1"/>
</dbReference>
<protein>
    <submittedName>
        <fullName evidence="2">Ribose-5-phosphate isomerase B (Phosphoriboisomerase B)</fullName>
        <ecNumber evidence="2">5.3.1.6</ecNumber>
    </submittedName>
</protein>
<dbReference type="EC" id="5.3.1.6" evidence="2"/>
<dbReference type="Gene3D" id="3.40.1400.10">
    <property type="entry name" value="Sugar-phosphate isomerase, RpiB/LacA/LacB"/>
    <property type="match status" value="1"/>
</dbReference>
<dbReference type="AlphaFoldDB" id="A0A0F6X1V0"/>
<dbReference type="HOGENOM" id="CLU_091396_4_1_14"/>
<evidence type="ECO:0000313" key="3">
    <source>
        <dbReference type="Proteomes" id="UP000290495"/>
    </source>
</evidence>
<dbReference type="RefSeq" id="WP_004794700.1">
    <property type="nucleotide sequence ID" value="NZ_CP011368.1"/>
</dbReference>
<reference evidence="2 3" key="1">
    <citation type="submission" date="2019-01" db="EMBL/GenBank/DDBJ databases">
        <authorList>
            <consortium name="Pathogen Informatics"/>
        </authorList>
    </citation>
    <scope>NUCLEOTIDE SEQUENCE [LARGE SCALE GENOMIC DNA]</scope>
    <source>
        <strain evidence="2 3">NCTC10146</strain>
    </source>
</reference>
<dbReference type="PANTHER" id="PTHR30345">
    <property type="entry name" value="RIBOSE-5-PHOSPHATE ISOMERASE B"/>
    <property type="match status" value="1"/>
</dbReference>
<dbReference type="NCBIfam" id="TIGR00689">
    <property type="entry name" value="rpiB_lacA_lacB"/>
    <property type="match status" value="1"/>
</dbReference>
<dbReference type="GO" id="GO:0004751">
    <property type="term" value="F:ribose-5-phosphate isomerase activity"/>
    <property type="evidence" value="ECO:0007669"/>
    <property type="project" value="UniProtKB-EC"/>
</dbReference>
<dbReference type="NCBIfam" id="NF004051">
    <property type="entry name" value="PRK05571.1"/>
    <property type="match status" value="1"/>
</dbReference>
<sequence>MKKKVIAFSSDHAAFNLKEQLIDYVKSLGYDVVDLGPKTDAVSVSYAEQGHKLANYINDEKPDFGIAMCGTGLGISYALNRHKHIRAARVVSVEDAHLAKQHNDANVLVFGGRQVELEEAKKMVDEYIKTEFEGGRHQARIDQLDNEE</sequence>
<dbReference type="KEGG" id="mcas:AAW50_01490"/>
<dbReference type="EMBL" id="LR215010">
    <property type="protein sequence ID" value="VEU69040.1"/>
    <property type="molecule type" value="Genomic_DNA"/>
</dbReference>
<evidence type="ECO:0000313" key="2">
    <source>
        <dbReference type="EMBL" id="VEU69040.1"/>
    </source>
</evidence>
<dbReference type="GO" id="GO:0019316">
    <property type="term" value="P:D-allose catabolic process"/>
    <property type="evidence" value="ECO:0007669"/>
    <property type="project" value="TreeGrafter"/>
</dbReference>
<dbReference type="eggNOG" id="COG0698">
    <property type="taxonomic scope" value="Bacteria"/>
</dbReference>
<dbReference type="Proteomes" id="UP000290495">
    <property type="component" value="Chromosome"/>
</dbReference>
<dbReference type="InterPro" id="IPR036569">
    <property type="entry name" value="RpiB_LacA_LacB_sf"/>
</dbReference>
<organism evidence="2 3">
    <name type="scientific">Mycoplasmopsis canis</name>
    <dbReference type="NCBI Taxonomy" id="29555"/>
    <lineage>
        <taxon>Bacteria</taxon>
        <taxon>Bacillati</taxon>
        <taxon>Mycoplasmatota</taxon>
        <taxon>Mycoplasmoidales</taxon>
        <taxon>Metamycoplasmataceae</taxon>
        <taxon>Mycoplasmopsis</taxon>
    </lineage>
</organism>